<dbReference type="GeneID" id="94175402"/>
<sequence length="261" mass="27338">MFASATTTAARPLTAAISPVIRLRPHQRTGSNASLLSGIAYSGLASGDTATSTPRLPPSAIAGAGVASTLGAFSVSSTLTEFALAPSGLLAARRLNTPIGGKAYMRPLTASPRPRYRSVGSASSLSLMSAFVFSNISAALTMHHGVLNRATERVPPTLSYSSSHRAGERVDCGADSDAVDVVRGDKGENYPENGGAGSYKAVKSASRRRQCIDSSCGGERVFNSGTEIEVPIHADTYARLQASVKGLLTTRRTRHRWAMTR</sequence>
<gene>
    <name evidence="1" type="ORF">CUR178_08263</name>
</gene>
<dbReference type="OrthoDB" id="267941at2759"/>
<keyword evidence="2" id="KW-1185">Reference proteome</keyword>
<proteinExistence type="predicted"/>
<organism evidence="1 2">
    <name type="scientific">Leishmania enriettii</name>
    <dbReference type="NCBI Taxonomy" id="5663"/>
    <lineage>
        <taxon>Eukaryota</taxon>
        <taxon>Discoba</taxon>
        <taxon>Euglenozoa</taxon>
        <taxon>Kinetoplastea</taxon>
        <taxon>Metakinetoplastina</taxon>
        <taxon>Trypanosomatida</taxon>
        <taxon>Trypanosomatidae</taxon>
        <taxon>Leishmaniinae</taxon>
        <taxon>Leishmania</taxon>
    </lineage>
</organism>
<accession>A0A836HSV1</accession>
<evidence type="ECO:0000313" key="1">
    <source>
        <dbReference type="EMBL" id="KAG5483596.1"/>
    </source>
</evidence>
<dbReference type="AlphaFoldDB" id="A0A836HSV1"/>
<dbReference type="KEGG" id="lenr:94175402"/>
<dbReference type="EMBL" id="JAFHKP010000012">
    <property type="protein sequence ID" value="KAG5483596.1"/>
    <property type="molecule type" value="Genomic_DNA"/>
</dbReference>
<dbReference type="Proteomes" id="UP000674179">
    <property type="component" value="Chromosome 12"/>
</dbReference>
<evidence type="ECO:0000313" key="2">
    <source>
        <dbReference type="Proteomes" id="UP000674179"/>
    </source>
</evidence>
<name>A0A836HSV1_LEIEN</name>
<comment type="caution">
    <text evidence="1">The sequence shown here is derived from an EMBL/GenBank/DDBJ whole genome shotgun (WGS) entry which is preliminary data.</text>
</comment>
<reference evidence="1 2" key="1">
    <citation type="submission" date="2021-02" db="EMBL/GenBank/DDBJ databases">
        <title>Leishmania (Mundinia) enrietti genome sequencing and assembly.</title>
        <authorList>
            <person name="Almutairi H."/>
            <person name="Gatherer D."/>
        </authorList>
    </citation>
    <scope>NUCLEOTIDE SEQUENCE [LARGE SCALE GENOMIC DNA]</scope>
    <source>
        <strain evidence="1">CUR178</strain>
    </source>
</reference>
<protein>
    <submittedName>
        <fullName evidence="1">Uncharacterized protein</fullName>
    </submittedName>
</protein>
<dbReference type="RefSeq" id="XP_067694813.1">
    <property type="nucleotide sequence ID" value="XM_067839892.1"/>
</dbReference>